<evidence type="ECO:0000256" key="8">
    <source>
        <dbReference type="ARBA" id="ARBA00022723"/>
    </source>
</evidence>
<dbReference type="PROSITE" id="PS50972">
    <property type="entry name" value="PTERIN_BINDING"/>
    <property type="match status" value="1"/>
</dbReference>
<evidence type="ECO:0000256" key="4">
    <source>
        <dbReference type="ARBA" id="ARBA00009503"/>
    </source>
</evidence>
<evidence type="ECO:0000256" key="3">
    <source>
        <dbReference type="ARBA" id="ARBA00004763"/>
    </source>
</evidence>
<evidence type="ECO:0000256" key="13">
    <source>
        <dbReference type="RuleBase" id="RU361205"/>
    </source>
</evidence>
<comment type="cofactor">
    <cofactor evidence="2 13">
        <name>Mg(2+)</name>
        <dbReference type="ChEBI" id="CHEBI:18420"/>
    </cofactor>
</comment>
<keyword evidence="10 13" id="KW-0289">Folate biosynthesis</keyword>
<reference evidence="15" key="1">
    <citation type="journal article" date="2021" name="PeerJ">
        <title>Extensive microbial diversity within the chicken gut microbiome revealed by metagenomics and culture.</title>
        <authorList>
            <person name="Gilroy R."/>
            <person name="Ravi A."/>
            <person name="Getino M."/>
            <person name="Pursley I."/>
            <person name="Horton D.L."/>
            <person name="Alikhan N.F."/>
            <person name="Baker D."/>
            <person name="Gharbi K."/>
            <person name="Hall N."/>
            <person name="Watson M."/>
            <person name="Adriaenssens E.M."/>
            <person name="Foster-Nyarko E."/>
            <person name="Jarju S."/>
            <person name="Secka A."/>
            <person name="Antonio M."/>
            <person name="Oren A."/>
            <person name="Chaudhuri R.R."/>
            <person name="La Ragione R."/>
            <person name="Hildebrand F."/>
            <person name="Pallen M.J."/>
        </authorList>
    </citation>
    <scope>NUCLEOTIDE SEQUENCE</scope>
    <source>
        <strain evidence="15">ChiSjej5B23-15282</strain>
    </source>
</reference>
<evidence type="ECO:0000259" key="14">
    <source>
        <dbReference type="PROSITE" id="PS50972"/>
    </source>
</evidence>
<dbReference type="Proteomes" id="UP000824243">
    <property type="component" value="Unassembled WGS sequence"/>
</dbReference>
<comment type="catalytic activity">
    <reaction evidence="1">
        <text>(7,8-dihydropterin-6-yl)methyl diphosphate + 4-aminobenzoate = 7,8-dihydropteroate + diphosphate</text>
        <dbReference type="Rhea" id="RHEA:19949"/>
        <dbReference type="ChEBI" id="CHEBI:17836"/>
        <dbReference type="ChEBI" id="CHEBI:17839"/>
        <dbReference type="ChEBI" id="CHEBI:33019"/>
        <dbReference type="ChEBI" id="CHEBI:72950"/>
        <dbReference type="EC" id="2.5.1.15"/>
    </reaction>
</comment>
<evidence type="ECO:0000256" key="11">
    <source>
        <dbReference type="ARBA" id="ARBA00030193"/>
    </source>
</evidence>
<name>A0A9D1VW47_9FIRM</name>
<dbReference type="GO" id="GO:0046656">
    <property type="term" value="P:folic acid biosynthetic process"/>
    <property type="evidence" value="ECO:0007669"/>
    <property type="project" value="UniProtKB-KW"/>
</dbReference>
<dbReference type="Pfam" id="PF00809">
    <property type="entry name" value="Pterin_bind"/>
    <property type="match status" value="1"/>
</dbReference>
<evidence type="ECO:0000313" key="15">
    <source>
        <dbReference type="EMBL" id="HIX47971.1"/>
    </source>
</evidence>
<dbReference type="AlphaFoldDB" id="A0A9D1VW47"/>
<reference evidence="15" key="2">
    <citation type="submission" date="2021-04" db="EMBL/GenBank/DDBJ databases">
        <authorList>
            <person name="Gilroy R."/>
        </authorList>
    </citation>
    <scope>NUCLEOTIDE SEQUENCE</scope>
    <source>
        <strain evidence="15">ChiSjej5B23-15282</strain>
    </source>
</reference>
<evidence type="ECO:0000256" key="5">
    <source>
        <dbReference type="ARBA" id="ARBA00012458"/>
    </source>
</evidence>
<dbReference type="FunFam" id="3.20.20.20:FF:000006">
    <property type="entry name" value="Dihydropteroate synthase"/>
    <property type="match status" value="1"/>
</dbReference>
<dbReference type="PROSITE" id="PS00793">
    <property type="entry name" value="DHPS_2"/>
    <property type="match status" value="1"/>
</dbReference>
<proteinExistence type="inferred from homology"/>
<keyword evidence="8 13" id="KW-0479">Metal-binding</keyword>
<comment type="pathway">
    <text evidence="3 13">Cofactor biosynthesis; tetrahydrofolate biosynthesis; 7,8-dihydrofolate from 2-amino-4-hydroxy-6-hydroxymethyl-7,8-dihydropteridine diphosphate and 4-aminobenzoate: step 1/2.</text>
</comment>
<comment type="function">
    <text evidence="12 13">Catalyzes the condensation of para-aminobenzoate (pABA) with 6-hydroxymethyl-7,8-dihydropterin diphosphate (DHPt-PP) to form 7,8-dihydropteroate (H2Pte), the immediate precursor of folate derivatives.</text>
</comment>
<evidence type="ECO:0000313" key="16">
    <source>
        <dbReference type="Proteomes" id="UP000824243"/>
    </source>
</evidence>
<comment type="caution">
    <text evidence="15">The sequence shown here is derived from an EMBL/GenBank/DDBJ whole genome shotgun (WGS) entry which is preliminary data.</text>
</comment>
<evidence type="ECO:0000256" key="1">
    <source>
        <dbReference type="ARBA" id="ARBA00000012"/>
    </source>
</evidence>
<dbReference type="PROSITE" id="PS00792">
    <property type="entry name" value="DHPS_1"/>
    <property type="match status" value="1"/>
</dbReference>
<keyword evidence="9 13" id="KW-0460">Magnesium</keyword>
<comment type="similarity">
    <text evidence="4 13">Belongs to the DHPS family.</text>
</comment>
<dbReference type="GO" id="GO:0004156">
    <property type="term" value="F:dihydropteroate synthase activity"/>
    <property type="evidence" value="ECO:0007669"/>
    <property type="project" value="UniProtKB-EC"/>
</dbReference>
<evidence type="ECO:0000256" key="6">
    <source>
        <dbReference type="ARBA" id="ARBA00016919"/>
    </source>
</evidence>
<evidence type="ECO:0000256" key="2">
    <source>
        <dbReference type="ARBA" id="ARBA00001946"/>
    </source>
</evidence>
<protein>
    <recommendedName>
        <fullName evidence="6 13">Dihydropteroate synthase</fullName>
        <shortName evidence="13">DHPS</shortName>
        <ecNumber evidence="5 13">2.5.1.15</ecNumber>
    </recommendedName>
    <alternativeName>
        <fullName evidence="11 13">Dihydropteroate pyrophosphorylase</fullName>
    </alternativeName>
</protein>
<feature type="domain" description="Pterin-binding" evidence="14">
    <location>
        <begin position="14"/>
        <end position="260"/>
    </location>
</feature>
<dbReference type="GO" id="GO:0046654">
    <property type="term" value="P:tetrahydrofolate biosynthetic process"/>
    <property type="evidence" value="ECO:0007669"/>
    <property type="project" value="TreeGrafter"/>
</dbReference>
<dbReference type="CDD" id="cd00739">
    <property type="entry name" value="DHPS"/>
    <property type="match status" value="1"/>
</dbReference>
<keyword evidence="7 13" id="KW-0808">Transferase</keyword>
<dbReference type="NCBIfam" id="TIGR01496">
    <property type="entry name" value="DHPS"/>
    <property type="match status" value="1"/>
</dbReference>
<dbReference type="InterPro" id="IPR000489">
    <property type="entry name" value="Pterin-binding_dom"/>
</dbReference>
<evidence type="ECO:0000256" key="10">
    <source>
        <dbReference type="ARBA" id="ARBA00022909"/>
    </source>
</evidence>
<sequence length="272" mass="29719">MIIGAREFDTENHTYIMGILNVTPDSFSDGGRHNAPDAALSHAAAMIAEGADIIDVGGESTRPGHTQISDEEEISRAVPVIEQLKREFDIPVSIDTYKSAVAEAALNAGADLVNDIWGLKYDRRMASVIAESGAACCLMHNRQQAQYNDFLADFTKDMEGSVKLAEEAGIPRDKIILDPGVGFGKTYEMNLTVINRLETLHTLGLPILLGTSRKSVIGLTLDLPADQREEGTLVTTVYAVQKGCAFVRVHDVAKNLRAIRMTQALMHEHRFL</sequence>
<dbReference type="EC" id="2.5.1.15" evidence="5 13"/>
<dbReference type="SUPFAM" id="SSF51717">
    <property type="entry name" value="Dihydropteroate synthetase-like"/>
    <property type="match status" value="1"/>
</dbReference>
<gene>
    <name evidence="15" type="primary">folP</name>
    <name evidence="15" type="ORF">H9981_02980</name>
</gene>
<dbReference type="GO" id="GO:0046872">
    <property type="term" value="F:metal ion binding"/>
    <property type="evidence" value="ECO:0007669"/>
    <property type="project" value="UniProtKB-KW"/>
</dbReference>
<dbReference type="EMBL" id="DXFA01000054">
    <property type="protein sequence ID" value="HIX47971.1"/>
    <property type="molecule type" value="Genomic_DNA"/>
</dbReference>
<evidence type="ECO:0000256" key="12">
    <source>
        <dbReference type="ARBA" id="ARBA00053449"/>
    </source>
</evidence>
<dbReference type="InterPro" id="IPR006390">
    <property type="entry name" value="DHP_synth_dom"/>
</dbReference>
<dbReference type="GO" id="GO:0005829">
    <property type="term" value="C:cytosol"/>
    <property type="evidence" value="ECO:0007669"/>
    <property type="project" value="TreeGrafter"/>
</dbReference>
<evidence type="ECO:0000256" key="7">
    <source>
        <dbReference type="ARBA" id="ARBA00022679"/>
    </source>
</evidence>
<dbReference type="Gene3D" id="3.20.20.20">
    <property type="entry name" value="Dihydropteroate synthase-like"/>
    <property type="match status" value="1"/>
</dbReference>
<accession>A0A9D1VW47</accession>
<dbReference type="PANTHER" id="PTHR20941:SF1">
    <property type="entry name" value="FOLIC ACID SYNTHESIS PROTEIN FOL1"/>
    <property type="match status" value="1"/>
</dbReference>
<dbReference type="PANTHER" id="PTHR20941">
    <property type="entry name" value="FOLATE SYNTHESIS PROTEINS"/>
    <property type="match status" value="1"/>
</dbReference>
<dbReference type="InterPro" id="IPR011005">
    <property type="entry name" value="Dihydropteroate_synth-like_sf"/>
</dbReference>
<organism evidence="15 16">
    <name type="scientific">Candidatus Mediterraneibacter caccavium</name>
    <dbReference type="NCBI Taxonomy" id="2838661"/>
    <lineage>
        <taxon>Bacteria</taxon>
        <taxon>Bacillati</taxon>
        <taxon>Bacillota</taxon>
        <taxon>Clostridia</taxon>
        <taxon>Lachnospirales</taxon>
        <taxon>Lachnospiraceae</taxon>
        <taxon>Mediterraneibacter</taxon>
    </lineage>
</organism>
<evidence type="ECO:0000256" key="9">
    <source>
        <dbReference type="ARBA" id="ARBA00022842"/>
    </source>
</evidence>
<dbReference type="InterPro" id="IPR045031">
    <property type="entry name" value="DHP_synth-like"/>
</dbReference>